<dbReference type="EMBL" id="RJKE01000001">
    <property type="protein sequence ID" value="ROO87666.1"/>
    <property type="molecule type" value="Genomic_DNA"/>
</dbReference>
<accession>A0A3N1D2F6</accession>
<sequence length="55" mass="5706">MGDGSLEIVEAGLSGSRQDKKQVQNEQRALVGRLAEAAQAEGRELVGPGGMPAGW</sequence>
<name>A0A3N1D2F6_9ACTN</name>
<dbReference type="Proteomes" id="UP000272400">
    <property type="component" value="Unassembled WGS sequence"/>
</dbReference>
<proteinExistence type="predicted"/>
<evidence type="ECO:0000256" key="1">
    <source>
        <dbReference type="SAM" id="MobiDB-lite"/>
    </source>
</evidence>
<feature type="region of interest" description="Disordered" evidence="1">
    <location>
        <begin position="1"/>
        <end position="25"/>
    </location>
</feature>
<comment type="caution">
    <text evidence="2">The sequence shown here is derived from an EMBL/GenBank/DDBJ whole genome shotgun (WGS) entry which is preliminary data.</text>
</comment>
<dbReference type="AlphaFoldDB" id="A0A3N1D2F6"/>
<keyword evidence="3" id="KW-1185">Reference proteome</keyword>
<gene>
    <name evidence="2" type="ORF">EDD29_5291</name>
</gene>
<reference evidence="2 3" key="1">
    <citation type="submission" date="2018-11" db="EMBL/GenBank/DDBJ databases">
        <title>Sequencing the genomes of 1000 actinobacteria strains.</title>
        <authorList>
            <person name="Klenk H.-P."/>
        </authorList>
    </citation>
    <scope>NUCLEOTIDE SEQUENCE [LARGE SCALE GENOMIC DNA]</scope>
    <source>
        <strain evidence="2 3">DSM 44254</strain>
    </source>
</reference>
<protein>
    <submittedName>
        <fullName evidence="2">Uncharacterized protein</fullName>
    </submittedName>
</protein>
<organism evidence="2 3">
    <name type="scientific">Actinocorallia herbida</name>
    <dbReference type="NCBI Taxonomy" id="58109"/>
    <lineage>
        <taxon>Bacteria</taxon>
        <taxon>Bacillati</taxon>
        <taxon>Actinomycetota</taxon>
        <taxon>Actinomycetes</taxon>
        <taxon>Streptosporangiales</taxon>
        <taxon>Thermomonosporaceae</taxon>
        <taxon>Actinocorallia</taxon>
    </lineage>
</organism>
<evidence type="ECO:0000313" key="3">
    <source>
        <dbReference type="Proteomes" id="UP000272400"/>
    </source>
</evidence>
<evidence type="ECO:0000313" key="2">
    <source>
        <dbReference type="EMBL" id="ROO87666.1"/>
    </source>
</evidence>